<proteinExistence type="predicted"/>
<dbReference type="EMBL" id="CAJPWZ010001510">
    <property type="protein sequence ID" value="CAG2217206.1"/>
    <property type="molecule type" value="Genomic_DNA"/>
</dbReference>
<name>A0A8S3SG50_MYTED</name>
<keyword evidence="2" id="KW-1185">Reference proteome</keyword>
<sequence>MCCAEKLWKRGKLSSVSCVELKSSFVSKRRVFDREVQKAKRKYWYTLHQELLMESKTDQQTFWKNIGKIGIVSERKTLIPMEFVDANGNVSSNIDDVLFKWKSDYTSLLNLTGNQATTDRNIPVEHEPAVLTKSDFLFTDFFLFEEVFNTIYKSKRGKASGVDNVPVDVLCNQNCIIFLHRMFNWRFKTGKVTEMWNNIIINPIPKNNMSVKRDPLNYMGIALAPASYKLYCNILNMGLSQN</sequence>
<evidence type="ECO:0000313" key="1">
    <source>
        <dbReference type="EMBL" id="CAG2217206.1"/>
    </source>
</evidence>
<gene>
    <name evidence="1" type="ORF">MEDL_30898</name>
</gene>
<dbReference type="AlphaFoldDB" id="A0A8S3SG50"/>
<organism evidence="1 2">
    <name type="scientific">Mytilus edulis</name>
    <name type="common">Blue mussel</name>
    <dbReference type="NCBI Taxonomy" id="6550"/>
    <lineage>
        <taxon>Eukaryota</taxon>
        <taxon>Metazoa</taxon>
        <taxon>Spiralia</taxon>
        <taxon>Lophotrochozoa</taxon>
        <taxon>Mollusca</taxon>
        <taxon>Bivalvia</taxon>
        <taxon>Autobranchia</taxon>
        <taxon>Pteriomorphia</taxon>
        <taxon>Mytilida</taxon>
        <taxon>Mytiloidea</taxon>
        <taxon>Mytilidae</taxon>
        <taxon>Mytilinae</taxon>
        <taxon>Mytilus</taxon>
    </lineage>
</organism>
<evidence type="ECO:0000313" key="2">
    <source>
        <dbReference type="Proteomes" id="UP000683360"/>
    </source>
</evidence>
<reference evidence="1" key="1">
    <citation type="submission" date="2021-03" db="EMBL/GenBank/DDBJ databases">
        <authorList>
            <person name="Bekaert M."/>
        </authorList>
    </citation>
    <scope>NUCLEOTIDE SEQUENCE</scope>
</reference>
<accession>A0A8S3SG50</accession>
<dbReference type="OrthoDB" id="418748at2759"/>
<comment type="caution">
    <text evidence="1">The sequence shown here is derived from an EMBL/GenBank/DDBJ whole genome shotgun (WGS) entry which is preliminary data.</text>
</comment>
<dbReference type="Proteomes" id="UP000683360">
    <property type="component" value="Unassembled WGS sequence"/>
</dbReference>
<protein>
    <submittedName>
        <fullName evidence="1">Uncharacterized protein</fullName>
    </submittedName>
</protein>